<sequence length="69" mass="7719">MAKSKRVLNFHIDDSEHLIEIMEGLSNLNVDLEADSTPSSVKVTIYGSREKIKNTSKKIRSLVEEAKSS</sequence>
<gene>
    <name evidence="1" type="ORF">AKJ47_02345</name>
</gene>
<dbReference type="Pfam" id="PF09840">
    <property type="entry name" value="DUF2067"/>
    <property type="match status" value="1"/>
</dbReference>
<evidence type="ECO:0008006" key="3">
    <source>
        <dbReference type="Google" id="ProtNLM"/>
    </source>
</evidence>
<accession>A0A133VAA8</accession>
<evidence type="ECO:0000313" key="1">
    <source>
        <dbReference type="EMBL" id="KXB03373.1"/>
    </source>
</evidence>
<organism evidence="1 2">
    <name type="scientific">candidate division MSBL1 archaeon SCGC-AAA261G05</name>
    <dbReference type="NCBI Taxonomy" id="1698276"/>
    <lineage>
        <taxon>Archaea</taxon>
        <taxon>Methanobacteriati</taxon>
        <taxon>Methanobacteriota</taxon>
        <taxon>candidate division MSBL1</taxon>
    </lineage>
</organism>
<dbReference type="InterPro" id="IPR019202">
    <property type="entry name" value="DUF2067"/>
</dbReference>
<dbReference type="EMBL" id="LHYA01000028">
    <property type="protein sequence ID" value="KXB03373.1"/>
    <property type="molecule type" value="Genomic_DNA"/>
</dbReference>
<name>A0A133VAA8_9EURY</name>
<keyword evidence="2" id="KW-1185">Reference proteome</keyword>
<dbReference type="Proteomes" id="UP000070405">
    <property type="component" value="Unassembled WGS sequence"/>
</dbReference>
<comment type="caution">
    <text evidence="1">The sequence shown here is derived from an EMBL/GenBank/DDBJ whole genome shotgun (WGS) entry which is preliminary data.</text>
</comment>
<proteinExistence type="predicted"/>
<protein>
    <recommendedName>
        <fullName evidence="3">ACT domain-containing protein</fullName>
    </recommendedName>
</protein>
<reference evidence="1 2" key="1">
    <citation type="journal article" date="2016" name="Sci. Rep.">
        <title>Metabolic traits of an uncultured archaeal lineage -MSBL1- from brine pools of the Red Sea.</title>
        <authorList>
            <person name="Mwirichia R."/>
            <person name="Alam I."/>
            <person name="Rashid M."/>
            <person name="Vinu M."/>
            <person name="Ba-Alawi W."/>
            <person name="Anthony Kamau A."/>
            <person name="Kamanda Ngugi D."/>
            <person name="Goker M."/>
            <person name="Klenk H.P."/>
            <person name="Bajic V."/>
            <person name="Stingl U."/>
        </authorList>
    </citation>
    <scope>NUCLEOTIDE SEQUENCE [LARGE SCALE GENOMIC DNA]</scope>
    <source>
        <strain evidence="1">SCGC-AAA261G05</strain>
    </source>
</reference>
<dbReference type="AlphaFoldDB" id="A0A133VAA8"/>
<evidence type="ECO:0000313" key="2">
    <source>
        <dbReference type="Proteomes" id="UP000070405"/>
    </source>
</evidence>